<name>I2GKF4_9BACT</name>
<reference evidence="1 2" key="1">
    <citation type="journal article" date="2012" name="J. Bacteriol.">
        <title>Genome Sequence of the Filamentous Bacterium Fibrisoma limi BUZ 3T.</title>
        <authorList>
            <person name="Filippini M."/>
            <person name="Qi W."/>
            <person name="Jaenicke S."/>
            <person name="Goesmann A."/>
            <person name="Smits T.H."/>
            <person name="Bagheri H.C."/>
        </authorList>
    </citation>
    <scope>NUCLEOTIDE SEQUENCE [LARGE SCALE GENOMIC DNA]</scope>
    <source>
        <strain evidence="2">BUZ 3T</strain>
    </source>
</reference>
<protein>
    <submittedName>
        <fullName evidence="1">Uncharacterized protein</fullName>
    </submittedName>
</protein>
<comment type="caution">
    <text evidence="1">The sequence shown here is derived from an EMBL/GenBank/DDBJ whole genome shotgun (WGS) entry which is preliminary data.</text>
</comment>
<proteinExistence type="predicted"/>
<evidence type="ECO:0000313" key="2">
    <source>
        <dbReference type="Proteomes" id="UP000009309"/>
    </source>
</evidence>
<dbReference type="RefSeq" id="WP_009282959.1">
    <property type="nucleotide sequence ID" value="NZ_CAIT01000006.1"/>
</dbReference>
<dbReference type="Proteomes" id="UP000009309">
    <property type="component" value="Unassembled WGS sequence"/>
</dbReference>
<organism evidence="1 2">
    <name type="scientific">Fibrisoma limi BUZ 3</name>
    <dbReference type="NCBI Taxonomy" id="1185876"/>
    <lineage>
        <taxon>Bacteria</taxon>
        <taxon>Pseudomonadati</taxon>
        <taxon>Bacteroidota</taxon>
        <taxon>Cytophagia</taxon>
        <taxon>Cytophagales</taxon>
        <taxon>Spirosomataceae</taxon>
        <taxon>Fibrisoma</taxon>
    </lineage>
</organism>
<accession>I2GKF4</accession>
<evidence type="ECO:0000313" key="1">
    <source>
        <dbReference type="EMBL" id="CCH54379.1"/>
    </source>
</evidence>
<dbReference type="AlphaFoldDB" id="I2GKF4"/>
<sequence length="74" mass="8435">MNQDDELLYIIKGGSKTRLPPYGKDLFYMASPLTTLQYERDTQGTVSGYQLMGIGVPWMRLLSLTPINRAVSHW</sequence>
<dbReference type="EMBL" id="CAIT01000006">
    <property type="protein sequence ID" value="CCH54379.1"/>
    <property type="molecule type" value="Genomic_DNA"/>
</dbReference>
<gene>
    <name evidence="1" type="ORF">BN8_03543</name>
</gene>
<keyword evidence="2" id="KW-1185">Reference proteome</keyword>